<accession>A0ABS3LQX8</accession>
<comment type="caution">
    <text evidence="3">The sequence shown here is derived from an EMBL/GenBank/DDBJ whole genome shotgun (WGS) entry which is preliminary data.</text>
</comment>
<proteinExistence type="predicted"/>
<dbReference type="PROSITE" id="PS50222">
    <property type="entry name" value="EF_HAND_2"/>
    <property type="match status" value="2"/>
</dbReference>
<evidence type="ECO:0000313" key="4">
    <source>
        <dbReference type="Proteomes" id="UP000664771"/>
    </source>
</evidence>
<feature type="domain" description="EF-hand" evidence="2">
    <location>
        <begin position="36"/>
        <end position="71"/>
    </location>
</feature>
<organism evidence="3 4">
    <name type="scientific">Acetobacter sacchari</name>
    <dbReference type="NCBI Taxonomy" id="2661687"/>
    <lineage>
        <taxon>Bacteria</taxon>
        <taxon>Pseudomonadati</taxon>
        <taxon>Pseudomonadota</taxon>
        <taxon>Alphaproteobacteria</taxon>
        <taxon>Acetobacterales</taxon>
        <taxon>Acetobacteraceae</taxon>
        <taxon>Acetobacter</taxon>
    </lineage>
</organism>
<dbReference type="InterPro" id="IPR011992">
    <property type="entry name" value="EF-hand-dom_pair"/>
</dbReference>
<dbReference type="SUPFAM" id="SSF47473">
    <property type="entry name" value="EF-hand"/>
    <property type="match status" value="1"/>
</dbReference>
<dbReference type="PROSITE" id="PS00018">
    <property type="entry name" value="EF_HAND_1"/>
    <property type="match status" value="1"/>
</dbReference>
<evidence type="ECO:0000256" key="1">
    <source>
        <dbReference type="SAM" id="MobiDB-lite"/>
    </source>
</evidence>
<evidence type="ECO:0000313" key="3">
    <source>
        <dbReference type="EMBL" id="MBO1358309.1"/>
    </source>
</evidence>
<dbReference type="Gene3D" id="1.10.238.10">
    <property type="entry name" value="EF-hand"/>
    <property type="match status" value="1"/>
</dbReference>
<dbReference type="Pfam" id="PF13202">
    <property type="entry name" value="EF-hand_5"/>
    <property type="match status" value="2"/>
</dbReference>
<dbReference type="Proteomes" id="UP000664771">
    <property type="component" value="Unassembled WGS sequence"/>
</dbReference>
<dbReference type="EMBL" id="JAFVMF010000001">
    <property type="protein sequence ID" value="MBO1358309.1"/>
    <property type="molecule type" value="Genomic_DNA"/>
</dbReference>
<feature type="region of interest" description="Disordered" evidence="1">
    <location>
        <begin position="33"/>
        <end position="53"/>
    </location>
</feature>
<protein>
    <submittedName>
        <fullName evidence="3">EF-hand domain-containing protein</fullName>
    </submittedName>
</protein>
<evidence type="ECO:0000259" key="2">
    <source>
        <dbReference type="PROSITE" id="PS50222"/>
    </source>
</evidence>
<keyword evidence="4" id="KW-1185">Reference proteome</keyword>
<dbReference type="RefSeq" id="WP_207878411.1">
    <property type="nucleotide sequence ID" value="NZ_JAFVMF010000001.1"/>
</dbReference>
<feature type="compositionally biased region" description="Basic and acidic residues" evidence="1">
    <location>
        <begin position="36"/>
        <end position="53"/>
    </location>
</feature>
<dbReference type="InterPro" id="IPR002048">
    <property type="entry name" value="EF_hand_dom"/>
</dbReference>
<feature type="domain" description="EF-hand" evidence="2">
    <location>
        <begin position="87"/>
        <end position="116"/>
    </location>
</feature>
<gene>
    <name evidence="3" type="ORF">J2D73_00670</name>
</gene>
<reference evidence="3 4" key="1">
    <citation type="submission" date="2021-03" db="EMBL/GenBank/DDBJ databases">
        <title>The complete genome sequence of Acetobacter sacchari TBRC 11175.</title>
        <authorList>
            <person name="Charoenyingcharoen P."/>
            <person name="Yukphan P."/>
        </authorList>
    </citation>
    <scope>NUCLEOTIDE SEQUENCE [LARGE SCALE GENOMIC DNA]</scope>
    <source>
        <strain evidence="3 4">TBRC 11175</strain>
    </source>
</reference>
<name>A0ABS3LQX8_9PROT</name>
<sequence length="116" mass="12962">MSDFFNRAAAARVLFLSLAVGVAGIVLSDVVQAQDGPRDQRTESFRSADTNRDGRISEEEFEAFVKIRLGSSGGMRAVMFNRLTPDEQKARLDEKFAQMDVNGKGYLTLEDWRPQS</sequence>
<dbReference type="InterPro" id="IPR018247">
    <property type="entry name" value="EF_Hand_1_Ca_BS"/>
</dbReference>